<dbReference type="EMBL" id="MN036125">
    <property type="protein sequence ID" value="QDH91259.1"/>
    <property type="molecule type" value="Genomic_RNA"/>
</dbReference>
<organism evidence="1">
    <name type="scientific">Leviviridae sp</name>
    <dbReference type="NCBI Taxonomy" id="2027243"/>
    <lineage>
        <taxon>Viruses</taxon>
        <taxon>Riboviria</taxon>
        <taxon>Orthornavirae</taxon>
        <taxon>Lenarviricota</taxon>
        <taxon>Leviviricetes</taxon>
        <taxon>Norzivirales</taxon>
        <taxon>Fiersviridae</taxon>
    </lineage>
</organism>
<evidence type="ECO:0000313" key="1">
    <source>
        <dbReference type="EMBL" id="QDH91259.1"/>
    </source>
</evidence>
<accession>A0A514DCB9</accession>
<gene>
    <name evidence="1" type="ORF">H2RhizoLitter7215_000001</name>
</gene>
<sequence length="78" mass="9243">MFKIETKLYNFIIHFADGSKNNVFAAMTRDRMVDIQLRYRNLHDEVCLEIVEESDVDTFDLNGYHGYEFICELLELSC</sequence>
<name>A0A514DCB9_9VIRU</name>
<protein>
    <submittedName>
        <fullName evidence="1">Uncharacterized protein</fullName>
    </submittedName>
</protein>
<reference evidence="1" key="1">
    <citation type="submission" date="2019-05" db="EMBL/GenBank/DDBJ databases">
        <title>Metatranscriptomic reconstruction reveals RNA viruses with the potential to shape carbon cycling in soil.</title>
        <authorList>
            <person name="Starr E.P."/>
            <person name="Nuccio E."/>
            <person name="Pett-Ridge J."/>
            <person name="Banfield J.F."/>
            <person name="Firestone M.K."/>
        </authorList>
    </citation>
    <scope>NUCLEOTIDE SEQUENCE</scope>
    <source>
        <strain evidence="1">H2_Rhizo_Litter_7_scaffold_215</strain>
    </source>
</reference>
<proteinExistence type="predicted"/>